<comment type="caution">
    <text evidence="2">The sequence shown here is derived from an EMBL/GenBank/DDBJ whole genome shotgun (WGS) entry which is preliminary data.</text>
</comment>
<dbReference type="RefSeq" id="WP_343816773.1">
    <property type="nucleotide sequence ID" value="NZ_BAAAFA010000004.1"/>
</dbReference>
<sequence length="273" mass="30551">MPYPNGPEWSALQNRIITNEDGKIELSTVACGKLKLPSGQLMVCDPFAAMSKSGNAFIQIKPGEYEVIVTVADVSADLDGSHFREAYASLILDETQAESTRQPLELTLTEEPSQQPLQDGEFYGYGVDAGTACFADAQTIKSDMPDEDTWYDDLFESENRDSWFDQMDDEKLIRRGIANIRLPLTNSDNNLILFHSGWGDGFYPVVGGYSADGTLIAIHTDFHVVELSEYEDEDEDEDKDETTDSATQPLVTESSVNAEVMTRETKPWWKFWS</sequence>
<name>A0ABN1L651_9GAMM</name>
<gene>
    <name evidence="2" type="ORF">GCM10009111_15350</name>
</gene>
<dbReference type="EMBL" id="BAAAFA010000004">
    <property type="protein sequence ID" value="GAA0816091.1"/>
    <property type="molecule type" value="Genomic_DNA"/>
</dbReference>
<reference evidence="2 3" key="1">
    <citation type="journal article" date="2019" name="Int. J. Syst. Evol. Microbiol.">
        <title>The Global Catalogue of Microorganisms (GCM) 10K type strain sequencing project: providing services to taxonomists for standard genome sequencing and annotation.</title>
        <authorList>
            <consortium name="The Broad Institute Genomics Platform"/>
            <consortium name="The Broad Institute Genome Sequencing Center for Infectious Disease"/>
            <person name="Wu L."/>
            <person name="Ma J."/>
        </authorList>
    </citation>
    <scope>NUCLEOTIDE SEQUENCE [LARGE SCALE GENOMIC DNA]</scope>
    <source>
        <strain evidence="2 3">JCM 15608</strain>
    </source>
</reference>
<evidence type="ECO:0008006" key="4">
    <source>
        <dbReference type="Google" id="ProtNLM"/>
    </source>
</evidence>
<keyword evidence="3" id="KW-1185">Reference proteome</keyword>
<evidence type="ECO:0000256" key="1">
    <source>
        <dbReference type="SAM" id="MobiDB-lite"/>
    </source>
</evidence>
<feature type="compositionally biased region" description="Polar residues" evidence="1">
    <location>
        <begin position="245"/>
        <end position="256"/>
    </location>
</feature>
<dbReference type="InterPro" id="IPR025335">
    <property type="entry name" value="DUF4241"/>
</dbReference>
<proteinExistence type="predicted"/>
<dbReference type="Proteomes" id="UP001500021">
    <property type="component" value="Unassembled WGS sequence"/>
</dbReference>
<evidence type="ECO:0000313" key="2">
    <source>
        <dbReference type="EMBL" id="GAA0816091.1"/>
    </source>
</evidence>
<feature type="region of interest" description="Disordered" evidence="1">
    <location>
        <begin position="229"/>
        <end position="256"/>
    </location>
</feature>
<protein>
    <recommendedName>
        <fullName evidence="4">DUF4241 domain-containing protein</fullName>
    </recommendedName>
</protein>
<accession>A0ABN1L651</accession>
<dbReference type="Pfam" id="PF14025">
    <property type="entry name" value="DUF4241"/>
    <property type="match status" value="1"/>
</dbReference>
<feature type="compositionally biased region" description="Acidic residues" evidence="1">
    <location>
        <begin position="229"/>
        <end position="243"/>
    </location>
</feature>
<evidence type="ECO:0000313" key="3">
    <source>
        <dbReference type="Proteomes" id="UP001500021"/>
    </source>
</evidence>
<organism evidence="2 3">
    <name type="scientific">Colwellia asteriadis</name>
    <dbReference type="NCBI Taxonomy" id="517723"/>
    <lineage>
        <taxon>Bacteria</taxon>
        <taxon>Pseudomonadati</taxon>
        <taxon>Pseudomonadota</taxon>
        <taxon>Gammaproteobacteria</taxon>
        <taxon>Alteromonadales</taxon>
        <taxon>Colwelliaceae</taxon>
        <taxon>Colwellia</taxon>
    </lineage>
</organism>